<dbReference type="GO" id="GO:0006633">
    <property type="term" value="P:fatty acid biosynthetic process"/>
    <property type="evidence" value="ECO:0007669"/>
    <property type="project" value="UniProtKB-UniRule"/>
</dbReference>
<evidence type="ECO:0000256" key="4">
    <source>
        <dbReference type="ARBA" id="ARBA00022556"/>
    </source>
</evidence>
<evidence type="ECO:0000256" key="3">
    <source>
        <dbReference type="ARBA" id="ARBA00022516"/>
    </source>
</evidence>
<dbReference type="Gene3D" id="3.10.129.10">
    <property type="entry name" value="Hotdog Thioesterase"/>
    <property type="match status" value="1"/>
</dbReference>
<evidence type="ECO:0000256" key="2">
    <source>
        <dbReference type="ARBA" id="ARBA00022490"/>
    </source>
</evidence>
<dbReference type="InterPro" id="IPR010084">
    <property type="entry name" value="FabZ"/>
</dbReference>
<evidence type="ECO:0000256" key="5">
    <source>
        <dbReference type="ARBA" id="ARBA00023098"/>
    </source>
</evidence>
<evidence type="ECO:0000313" key="10">
    <source>
        <dbReference type="Proteomes" id="UP000295497"/>
    </source>
</evidence>
<keyword evidence="6 8" id="KW-0456">Lyase</keyword>
<comment type="similarity">
    <text evidence="8">Belongs to the thioester dehydratase family. FabZ subfamily.</text>
</comment>
<dbReference type="CDD" id="cd01288">
    <property type="entry name" value="FabZ"/>
    <property type="match status" value="1"/>
</dbReference>
<comment type="subcellular location">
    <subcellularLocation>
        <location evidence="1 8">Cytoplasm</location>
    </subcellularLocation>
</comment>
<keyword evidence="5 8" id="KW-0443">Lipid metabolism</keyword>
<evidence type="ECO:0000256" key="8">
    <source>
        <dbReference type="HAMAP-Rule" id="MF_00406"/>
    </source>
</evidence>
<dbReference type="AlphaFoldDB" id="A0A4P2QNP7"/>
<evidence type="ECO:0000256" key="7">
    <source>
        <dbReference type="ARBA" id="ARBA00025049"/>
    </source>
</evidence>
<dbReference type="InterPro" id="IPR013114">
    <property type="entry name" value="FabA_FabZ"/>
</dbReference>
<dbReference type="EC" id="4.2.1.59" evidence="8"/>
<dbReference type="PANTHER" id="PTHR30272:SF1">
    <property type="entry name" value="3-HYDROXYACYL-[ACYL-CARRIER-PROTEIN] DEHYDRATASE"/>
    <property type="match status" value="1"/>
</dbReference>
<sequence>MPDRTQEPVSLEIHQILSILPHRYPLVMVDRVTEVTANKSIRGYKCVAYNEPWFQGHFPQRPIMPGVLILESLTQLGGILAYASDPFDATSNLMFFLGIDKAKFRHTVTPGDRLDLYVEVLHHRSNVWKLRGEASVDGTLCAEGEMLASVVDREP</sequence>
<keyword evidence="2 8" id="KW-0963">Cytoplasm</keyword>
<dbReference type="NCBIfam" id="TIGR01750">
    <property type="entry name" value="fabZ"/>
    <property type="match status" value="1"/>
</dbReference>
<evidence type="ECO:0000256" key="6">
    <source>
        <dbReference type="ARBA" id="ARBA00023239"/>
    </source>
</evidence>
<keyword evidence="4 8" id="KW-0441">Lipid A biosynthesis</keyword>
<dbReference type="Pfam" id="PF07977">
    <property type="entry name" value="FabA"/>
    <property type="match status" value="1"/>
</dbReference>
<dbReference type="RefSeq" id="WP_020735442.1">
    <property type="nucleotide sequence ID" value="NZ_CP012672.1"/>
</dbReference>
<dbReference type="PANTHER" id="PTHR30272">
    <property type="entry name" value="3-HYDROXYACYL-[ACYL-CARRIER-PROTEIN] DEHYDRATASE"/>
    <property type="match status" value="1"/>
</dbReference>
<feature type="active site" evidence="8">
    <location>
        <position position="57"/>
    </location>
</feature>
<dbReference type="GO" id="GO:0016020">
    <property type="term" value="C:membrane"/>
    <property type="evidence" value="ECO:0007669"/>
    <property type="project" value="GOC"/>
</dbReference>
<dbReference type="NCBIfam" id="NF000582">
    <property type="entry name" value="PRK00006.1"/>
    <property type="match status" value="1"/>
</dbReference>
<dbReference type="EMBL" id="CP012672">
    <property type="protein sequence ID" value="AUX31566.1"/>
    <property type="molecule type" value="Genomic_DNA"/>
</dbReference>
<dbReference type="HAMAP" id="MF_00406">
    <property type="entry name" value="FabZ"/>
    <property type="match status" value="1"/>
</dbReference>
<dbReference type="FunFam" id="3.10.129.10:FF:000001">
    <property type="entry name" value="3-hydroxyacyl-[acyl-carrier-protein] dehydratase FabZ"/>
    <property type="match status" value="1"/>
</dbReference>
<dbReference type="Proteomes" id="UP000295497">
    <property type="component" value="Chromosome"/>
</dbReference>
<dbReference type="GO" id="GO:0005737">
    <property type="term" value="C:cytoplasm"/>
    <property type="evidence" value="ECO:0007669"/>
    <property type="project" value="UniProtKB-SubCell"/>
</dbReference>
<keyword evidence="3 8" id="KW-0444">Lipid biosynthesis</keyword>
<accession>A0A4P2QNP7</accession>
<reference evidence="9 10" key="1">
    <citation type="submission" date="2015-09" db="EMBL/GenBank/DDBJ databases">
        <title>Sorangium comparison.</title>
        <authorList>
            <person name="Zaburannyi N."/>
            <person name="Bunk B."/>
            <person name="Overmann J."/>
            <person name="Mueller R."/>
        </authorList>
    </citation>
    <scope>NUCLEOTIDE SEQUENCE [LARGE SCALE GENOMIC DNA]</scope>
    <source>
        <strain evidence="9 10">So ce836</strain>
    </source>
</reference>
<dbReference type="InterPro" id="IPR029069">
    <property type="entry name" value="HotDog_dom_sf"/>
</dbReference>
<evidence type="ECO:0000256" key="1">
    <source>
        <dbReference type="ARBA" id="ARBA00004496"/>
    </source>
</evidence>
<gene>
    <name evidence="8" type="primary">fabZ</name>
    <name evidence="9" type="ORF">SOCE836_036970</name>
</gene>
<protein>
    <recommendedName>
        <fullName evidence="8">3-hydroxyacyl-[acyl-carrier-protein] dehydratase FabZ</fullName>
        <ecNumber evidence="8">4.2.1.59</ecNumber>
    </recommendedName>
    <alternativeName>
        <fullName evidence="8">(3R)-hydroxymyristoyl-[acyl-carrier-protein] dehydratase</fullName>
        <shortName evidence="8">(3R)-hydroxymyristoyl-ACP dehydrase</shortName>
    </alternativeName>
    <alternativeName>
        <fullName evidence="8">Beta-hydroxyacyl-ACP dehydratase</fullName>
    </alternativeName>
</protein>
<dbReference type="SUPFAM" id="SSF54637">
    <property type="entry name" value="Thioesterase/thiol ester dehydrase-isomerase"/>
    <property type="match status" value="1"/>
</dbReference>
<comment type="function">
    <text evidence="7 8">Involved in unsaturated fatty acids biosynthesis. Catalyzes the dehydration of short chain beta-hydroxyacyl-ACPs and long chain saturated and unsaturated beta-hydroxyacyl-ACPs.</text>
</comment>
<organism evidence="9 10">
    <name type="scientific">Sorangium cellulosum</name>
    <name type="common">Polyangium cellulosum</name>
    <dbReference type="NCBI Taxonomy" id="56"/>
    <lineage>
        <taxon>Bacteria</taxon>
        <taxon>Pseudomonadati</taxon>
        <taxon>Myxococcota</taxon>
        <taxon>Polyangia</taxon>
        <taxon>Polyangiales</taxon>
        <taxon>Polyangiaceae</taxon>
        <taxon>Sorangium</taxon>
    </lineage>
</organism>
<name>A0A4P2QNP7_SORCE</name>
<proteinExistence type="inferred from homology"/>
<comment type="catalytic activity">
    <reaction evidence="8">
        <text>a (3R)-hydroxyacyl-[ACP] = a (2E)-enoyl-[ACP] + H2O</text>
        <dbReference type="Rhea" id="RHEA:13097"/>
        <dbReference type="Rhea" id="RHEA-COMP:9925"/>
        <dbReference type="Rhea" id="RHEA-COMP:9945"/>
        <dbReference type="ChEBI" id="CHEBI:15377"/>
        <dbReference type="ChEBI" id="CHEBI:78784"/>
        <dbReference type="ChEBI" id="CHEBI:78827"/>
        <dbReference type="EC" id="4.2.1.59"/>
    </reaction>
</comment>
<dbReference type="GO" id="GO:0019171">
    <property type="term" value="F:(3R)-hydroxyacyl-[acyl-carrier-protein] dehydratase activity"/>
    <property type="evidence" value="ECO:0007669"/>
    <property type="project" value="UniProtKB-EC"/>
</dbReference>
<evidence type="ECO:0000313" key="9">
    <source>
        <dbReference type="EMBL" id="AUX31566.1"/>
    </source>
</evidence>
<dbReference type="GO" id="GO:0009245">
    <property type="term" value="P:lipid A biosynthetic process"/>
    <property type="evidence" value="ECO:0007669"/>
    <property type="project" value="UniProtKB-UniRule"/>
</dbReference>